<reference evidence="9 10" key="1">
    <citation type="submission" date="2006-11" db="EMBL/GenBank/DDBJ databases">
        <authorList>
            <person name="Giovannoni S."/>
            <person name="Vergin K."/>
            <person name="Ferriera S."/>
            <person name="Johnson J."/>
            <person name="Kravitz S."/>
            <person name="Beeson K."/>
            <person name="Sutton G."/>
            <person name="Rogers Y.-H."/>
            <person name="Friedman R."/>
            <person name="Frazier M."/>
            <person name="Venter J.C."/>
        </authorList>
    </citation>
    <scope>NUCLEOTIDE SEQUENCE [LARGE SCALE GENOMIC DNA]</scope>
    <source>
        <strain evidence="9 10">HTCC2181</strain>
    </source>
</reference>
<evidence type="ECO:0000313" key="9">
    <source>
        <dbReference type="EMBL" id="EAV47017.1"/>
    </source>
</evidence>
<evidence type="ECO:0000256" key="4">
    <source>
        <dbReference type="ARBA" id="ARBA00022692"/>
    </source>
</evidence>
<evidence type="ECO:0000256" key="3">
    <source>
        <dbReference type="ARBA" id="ARBA00022475"/>
    </source>
</evidence>
<evidence type="ECO:0000256" key="6">
    <source>
        <dbReference type="ARBA" id="ARBA00023136"/>
    </source>
</evidence>
<evidence type="ECO:0000256" key="5">
    <source>
        <dbReference type="ARBA" id="ARBA00022989"/>
    </source>
</evidence>
<dbReference type="GO" id="GO:0022857">
    <property type="term" value="F:transmembrane transporter activity"/>
    <property type="evidence" value="ECO:0007669"/>
    <property type="project" value="InterPro"/>
</dbReference>
<name>A0P657_9PROT</name>
<dbReference type="OrthoDB" id="424972at2"/>
<evidence type="ECO:0000256" key="1">
    <source>
        <dbReference type="ARBA" id="ARBA00004162"/>
    </source>
</evidence>
<dbReference type="GO" id="GO:0015031">
    <property type="term" value="P:protein transport"/>
    <property type="evidence" value="ECO:0007669"/>
    <property type="project" value="UniProtKB-KW"/>
</dbReference>
<evidence type="ECO:0000256" key="7">
    <source>
        <dbReference type="RuleBase" id="RU003879"/>
    </source>
</evidence>
<evidence type="ECO:0000313" key="10">
    <source>
        <dbReference type="Proteomes" id="UP000054262"/>
    </source>
</evidence>
<dbReference type="Proteomes" id="UP000054262">
    <property type="component" value="Unassembled WGS sequence"/>
</dbReference>
<protein>
    <submittedName>
        <fullName evidence="9">Biopolymer transport exbD-related transmembrane protein</fullName>
    </submittedName>
</protein>
<feature type="transmembrane region" description="Helical" evidence="8">
    <location>
        <begin position="12"/>
        <end position="32"/>
    </location>
</feature>
<keyword evidence="3" id="KW-1003">Cell membrane</keyword>
<comment type="subcellular location">
    <subcellularLocation>
        <location evidence="1">Cell membrane</location>
        <topology evidence="1">Single-pass membrane protein</topology>
    </subcellularLocation>
    <subcellularLocation>
        <location evidence="7">Cell membrane</location>
        <topology evidence="7">Single-pass type II membrane protein</topology>
    </subcellularLocation>
</comment>
<dbReference type="Gene3D" id="3.30.420.270">
    <property type="match status" value="1"/>
</dbReference>
<dbReference type="PANTHER" id="PTHR30558:SF3">
    <property type="entry name" value="BIOPOLYMER TRANSPORT PROTEIN EXBD-RELATED"/>
    <property type="match status" value="1"/>
</dbReference>
<evidence type="ECO:0000256" key="8">
    <source>
        <dbReference type="SAM" id="Phobius"/>
    </source>
</evidence>
<dbReference type="AlphaFoldDB" id="A0P657"/>
<evidence type="ECO:0000256" key="2">
    <source>
        <dbReference type="ARBA" id="ARBA00005811"/>
    </source>
</evidence>
<keyword evidence="5 8" id="KW-1133">Transmembrane helix</keyword>
<proteinExistence type="inferred from homology"/>
<accession>A0P657</accession>
<organism evidence="9 10">
    <name type="scientific">Methylophilales bacterium HTCC2181</name>
    <dbReference type="NCBI Taxonomy" id="383631"/>
    <lineage>
        <taxon>Bacteria</taxon>
        <taxon>Pseudomonadati</taxon>
        <taxon>Pseudomonadota</taxon>
        <taxon>Betaproteobacteria</taxon>
        <taxon>Nitrosomonadales</taxon>
        <taxon>OM43 clade</taxon>
    </lineage>
</organism>
<comment type="similarity">
    <text evidence="2 7">Belongs to the ExbD/TolR family.</text>
</comment>
<keyword evidence="4 7" id="KW-0812">Transmembrane</keyword>
<keyword evidence="6 8" id="KW-0472">Membrane</keyword>
<comment type="caution">
    <text evidence="9">The sequence shown here is derived from an EMBL/GenBank/DDBJ whole genome shotgun (WGS) entry which is preliminary data.</text>
</comment>
<dbReference type="InterPro" id="IPR003400">
    <property type="entry name" value="ExbD"/>
</dbReference>
<keyword evidence="10" id="KW-1185">Reference proteome</keyword>
<keyword evidence="7" id="KW-0653">Protein transport</keyword>
<sequence length="140" mass="15625">MRISRRNRSDDIELNFIPLIDVLLVVIIFLMVTTTFAKLSEIKINLPVAEESSAKKKAKPINIMITEDGRFVVNEKLMESILIDDMAEVLRGIAEGKEDTSVIISADANARHQSIINVMEAARKANLSKIAFTTKLISKL</sequence>
<dbReference type="EMBL" id="AAUX01000001">
    <property type="protein sequence ID" value="EAV47017.1"/>
    <property type="molecule type" value="Genomic_DNA"/>
</dbReference>
<keyword evidence="7" id="KW-0813">Transport</keyword>
<dbReference type="PANTHER" id="PTHR30558">
    <property type="entry name" value="EXBD MEMBRANE COMPONENT OF PMF-DRIVEN MACROMOLECULE IMPORT SYSTEM"/>
    <property type="match status" value="1"/>
</dbReference>
<dbReference type="GO" id="GO:0005886">
    <property type="term" value="C:plasma membrane"/>
    <property type="evidence" value="ECO:0007669"/>
    <property type="project" value="UniProtKB-SubCell"/>
</dbReference>
<dbReference type="Pfam" id="PF02472">
    <property type="entry name" value="ExbD"/>
    <property type="match status" value="1"/>
</dbReference>
<gene>
    <name evidence="9" type="ORF">MB2181_03050</name>
</gene>